<dbReference type="InterPro" id="IPR036641">
    <property type="entry name" value="HPT_dom_sf"/>
</dbReference>
<dbReference type="EMBL" id="MAJZ01000223">
    <property type="protein sequence ID" value="OCH78421.1"/>
    <property type="molecule type" value="Genomic_DNA"/>
</dbReference>
<feature type="modified residue" description="Phosphohistidine" evidence="2">
    <location>
        <position position="45"/>
    </location>
</feature>
<dbReference type="SUPFAM" id="SSF47226">
    <property type="entry name" value="Histidine-containing phosphotransfer domain, HPT domain"/>
    <property type="match status" value="1"/>
</dbReference>
<dbReference type="GO" id="GO:0000160">
    <property type="term" value="P:phosphorelay signal transduction system"/>
    <property type="evidence" value="ECO:0007669"/>
    <property type="project" value="UniProtKB-KW"/>
</dbReference>
<dbReference type="GO" id="GO:0004672">
    <property type="term" value="F:protein kinase activity"/>
    <property type="evidence" value="ECO:0007669"/>
    <property type="project" value="UniProtKB-ARBA"/>
</dbReference>
<accession>A0A1B9R2J6</accession>
<keyword evidence="1" id="KW-0902">Two-component regulatory system</keyword>
<dbReference type="Pfam" id="PF01627">
    <property type="entry name" value="Hpt"/>
    <property type="match status" value="1"/>
</dbReference>
<keyword evidence="5" id="KW-1185">Reference proteome</keyword>
<evidence type="ECO:0000313" key="4">
    <source>
        <dbReference type="EMBL" id="OCH78421.1"/>
    </source>
</evidence>
<gene>
    <name evidence="4" type="ORF">A6E14_04695</name>
</gene>
<dbReference type="InterPro" id="IPR008207">
    <property type="entry name" value="Sig_transdc_His_kin_Hpt_dom"/>
</dbReference>
<dbReference type="Proteomes" id="UP000093173">
    <property type="component" value="Unassembled WGS sequence"/>
</dbReference>
<name>A0A1B9R2J6_9VIBR</name>
<organism evidence="4 5">
    <name type="scientific">Vibrio genomosp. F10</name>
    <dbReference type="NCBI Taxonomy" id="723171"/>
    <lineage>
        <taxon>Bacteria</taxon>
        <taxon>Pseudomonadati</taxon>
        <taxon>Pseudomonadota</taxon>
        <taxon>Gammaproteobacteria</taxon>
        <taxon>Vibrionales</taxon>
        <taxon>Vibrionaceae</taxon>
        <taxon>Vibrio</taxon>
    </lineage>
</organism>
<evidence type="ECO:0000313" key="5">
    <source>
        <dbReference type="Proteomes" id="UP000093173"/>
    </source>
</evidence>
<reference evidence="5" key="1">
    <citation type="submission" date="2016-06" db="EMBL/GenBank/DDBJ databases">
        <authorList>
            <person name="Hehemann J.-H."/>
            <person name="Arevalo P."/>
            <person name="Datta M.S."/>
            <person name="Polz M.F."/>
        </authorList>
    </citation>
    <scope>NUCLEOTIDE SEQUENCE [LARGE SCALE GENOMIC DNA]</scope>
    <source>
        <strain evidence="5">9CSC122</strain>
    </source>
</reference>
<evidence type="ECO:0000259" key="3">
    <source>
        <dbReference type="PROSITE" id="PS50894"/>
    </source>
</evidence>
<dbReference type="PROSITE" id="PS50894">
    <property type="entry name" value="HPT"/>
    <property type="match status" value="1"/>
</dbReference>
<evidence type="ECO:0000256" key="2">
    <source>
        <dbReference type="PROSITE-ProRule" id="PRU00110"/>
    </source>
</evidence>
<dbReference type="AlphaFoldDB" id="A0A1B9R2J6"/>
<feature type="domain" description="HPt" evidence="3">
    <location>
        <begin position="6"/>
        <end position="99"/>
    </location>
</feature>
<comment type="caution">
    <text evidence="4">The sequence shown here is derived from an EMBL/GenBank/DDBJ whole genome shotgun (WGS) entry which is preliminary data.</text>
</comment>
<dbReference type="Gene3D" id="1.20.120.160">
    <property type="entry name" value="HPT domain"/>
    <property type="match status" value="1"/>
</dbReference>
<sequence>MIADTSADVIPILIDHYVEESALRLSNITEAMNSKNMEQLEFETHTLGSAAFALGNRALAELAREIEKQCLHKQFDVALDRIPLLLSLAKRSIDALVMRKDLGFVDA</sequence>
<protein>
    <submittedName>
        <fullName evidence="4">Phosphorelay protein LuxU</fullName>
    </submittedName>
</protein>
<evidence type="ECO:0000256" key="1">
    <source>
        <dbReference type="ARBA" id="ARBA00023012"/>
    </source>
</evidence>
<proteinExistence type="predicted"/>
<keyword evidence="2" id="KW-0597">Phosphoprotein</keyword>
<dbReference type="RefSeq" id="WP_017038567.1">
    <property type="nucleotide sequence ID" value="NZ_JBNGCH010000223.1"/>
</dbReference>